<evidence type="ECO:0000256" key="3">
    <source>
        <dbReference type="SAM" id="Coils"/>
    </source>
</evidence>
<dbReference type="GeneID" id="28934985"/>
<dbReference type="Pfam" id="PF08524">
    <property type="entry name" value="rRNA_processing"/>
    <property type="match status" value="1"/>
</dbReference>
<dbReference type="EMBL" id="LFVZ01000001">
    <property type="protein sequence ID" value="KTW31522.1"/>
    <property type="molecule type" value="Genomic_DNA"/>
</dbReference>
<protein>
    <recommendedName>
        <fullName evidence="2">rRNA-processing protein FYV7</fullName>
    </recommendedName>
</protein>
<dbReference type="OrthoDB" id="5377144at2759"/>
<dbReference type="AlphaFoldDB" id="A0A0W4ZT22"/>
<gene>
    <name evidence="4" type="ORF">T552_00164</name>
</gene>
<comment type="caution">
    <text evidence="4">The sequence shown here is derived from an EMBL/GenBank/DDBJ whole genome shotgun (WGS) entry which is preliminary data.</text>
</comment>
<dbReference type="VEuPathDB" id="FungiDB:T552_00164"/>
<organism evidence="4 5">
    <name type="scientific">Pneumocystis carinii (strain B80)</name>
    <name type="common">Rat pneumocystis pneumonia agent</name>
    <name type="synonym">Pneumocystis carinii f. sp. carinii</name>
    <dbReference type="NCBI Taxonomy" id="1408658"/>
    <lineage>
        <taxon>Eukaryota</taxon>
        <taxon>Fungi</taxon>
        <taxon>Dikarya</taxon>
        <taxon>Ascomycota</taxon>
        <taxon>Taphrinomycotina</taxon>
        <taxon>Pneumocystomycetes</taxon>
        <taxon>Pneumocystaceae</taxon>
        <taxon>Pneumocystis</taxon>
    </lineage>
</organism>
<proteinExistence type="inferred from homology"/>
<reference evidence="5" key="1">
    <citation type="journal article" date="2016" name="Nat. Commun.">
        <title>Genome analysis of three Pneumocystis species reveals adaptation mechanisms to life exclusively in mammalian hosts.</title>
        <authorList>
            <person name="Ma L."/>
            <person name="Chen Z."/>
            <person name="Huang D.W."/>
            <person name="Kutty G."/>
            <person name="Ishihara M."/>
            <person name="Wang H."/>
            <person name="Abouelleil A."/>
            <person name="Bishop L."/>
            <person name="Davey E."/>
            <person name="Deng R."/>
            <person name="Deng X."/>
            <person name="Fan L."/>
            <person name="Fantoni G."/>
            <person name="Fitzgerald M."/>
            <person name="Gogineni E."/>
            <person name="Goldberg J.M."/>
            <person name="Handley G."/>
            <person name="Hu X."/>
            <person name="Huber C."/>
            <person name="Jiao X."/>
            <person name="Jones K."/>
            <person name="Levin J.Z."/>
            <person name="Liu Y."/>
            <person name="Macdonald P."/>
            <person name="Melnikov A."/>
            <person name="Raley C."/>
            <person name="Sassi M."/>
            <person name="Sherman B.T."/>
            <person name="Song X."/>
            <person name="Sykes S."/>
            <person name="Tran B."/>
            <person name="Walsh L."/>
            <person name="Xia Y."/>
            <person name="Yang J."/>
            <person name="Young S."/>
            <person name="Zeng Q."/>
            <person name="Zheng X."/>
            <person name="Stephens R."/>
            <person name="Nusbaum C."/>
            <person name="Birren B.W."/>
            <person name="Azadi P."/>
            <person name="Lempicki R.A."/>
            <person name="Cuomo C.A."/>
            <person name="Kovacs J.A."/>
        </authorList>
    </citation>
    <scope>NUCLEOTIDE SEQUENCE [LARGE SCALE GENOMIC DNA]</scope>
    <source>
        <strain evidence="5">B80</strain>
    </source>
</reference>
<dbReference type="InterPro" id="IPR013730">
    <property type="entry name" value="Fyv7/TAP26"/>
</dbReference>
<evidence type="ECO:0000313" key="5">
    <source>
        <dbReference type="Proteomes" id="UP000054454"/>
    </source>
</evidence>
<evidence type="ECO:0000313" key="4">
    <source>
        <dbReference type="EMBL" id="KTW31522.1"/>
    </source>
</evidence>
<keyword evidence="3" id="KW-0175">Coiled coil</keyword>
<dbReference type="RefSeq" id="XP_018227638.1">
    <property type="nucleotide sequence ID" value="XM_018368783.1"/>
</dbReference>
<feature type="coiled-coil region" evidence="3">
    <location>
        <begin position="93"/>
        <end position="120"/>
    </location>
</feature>
<sequence length="153" mass="18489">MVYKVNKVKHDSEKAKRIHEYSYKGKLEKNRKKNIYIARLKKKYHRCLKEYEQKGLKNDNLSKNYCLYPSDTTECIFSEDQINNKEDENNISSNEKQKKIHNKEKKIDVQEEKKLRIKNRLKKYKIMTQVTKKGQPKLDKRINLLLEKIKNTV</sequence>
<comment type="similarity">
    <text evidence="1">Belongs to the FYV7 family.</text>
</comment>
<accession>A0A0W4ZT22</accession>
<evidence type="ECO:0000256" key="1">
    <source>
        <dbReference type="ARBA" id="ARBA00006800"/>
    </source>
</evidence>
<keyword evidence="5" id="KW-1185">Reference proteome</keyword>
<name>A0A0W4ZT22_PNEC8</name>
<evidence type="ECO:0000256" key="2">
    <source>
        <dbReference type="ARBA" id="ARBA00018780"/>
    </source>
</evidence>
<dbReference type="Proteomes" id="UP000054454">
    <property type="component" value="Unassembled WGS sequence"/>
</dbReference>